<keyword evidence="2" id="KW-0813">Transport</keyword>
<dbReference type="SUPFAM" id="SSF53850">
    <property type="entry name" value="Periplasmic binding protein-like II"/>
    <property type="match status" value="1"/>
</dbReference>
<gene>
    <name evidence="5" type="ORF">LR394_39480</name>
</gene>
<dbReference type="Pfam" id="PF13416">
    <property type="entry name" value="SBP_bac_8"/>
    <property type="match status" value="1"/>
</dbReference>
<keyword evidence="6" id="KW-1185">Reference proteome</keyword>
<evidence type="ECO:0000256" key="1">
    <source>
        <dbReference type="ARBA" id="ARBA00008520"/>
    </source>
</evidence>
<evidence type="ECO:0000256" key="2">
    <source>
        <dbReference type="ARBA" id="ARBA00022448"/>
    </source>
</evidence>
<dbReference type="GO" id="GO:1901982">
    <property type="term" value="F:maltose binding"/>
    <property type="evidence" value="ECO:0007669"/>
    <property type="project" value="TreeGrafter"/>
</dbReference>
<evidence type="ECO:0000313" key="6">
    <source>
        <dbReference type="Proteomes" id="UP001138997"/>
    </source>
</evidence>
<dbReference type="PANTHER" id="PTHR30061">
    <property type="entry name" value="MALTOSE-BINDING PERIPLASMIC PROTEIN"/>
    <property type="match status" value="1"/>
</dbReference>
<dbReference type="PANTHER" id="PTHR30061:SF50">
    <property type="entry name" value="MALTOSE_MALTODEXTRIN-BINDING PERIPLASMIC PROTEIN"/>
    <property type="match status" value="1"/>
</dbReference>
<dbReference type="GO" id="GO:0055052">
    <property type="term" value="C:ATP-binding cassette (ABC) transporter complex, substrate-binding subunit-containing"/>
    <property type="evidence" value="ECO:0007669"/>
    <property type="project" value="TreeGrafter"/>
</dbReference>
<feature type="signal peptide" evidence="4">
    <location>
        <begin position="1"/>
        <end position="23"/>
    </location>
</feature>
<organism evidence="5 6">
    <name type="scientific">Kineosporia babensis</name>
    <dbReference type="NCBI Taxonomy" id="499548"/>
    <lineage>
        <taxon>Bacteria</taxon>
        <taxon>Bacillati</taxon>
        <taxon>Actinomycetota</taxon>
        <taxon>Actinomycetes</taxon>
        <taxon>Kineosporiales</taxon>
        <taxon>Kineosporiaceae</taxon>
        <taxon>Kineosporia</taxon>
    </lineage>
</organism>
<reference evidence="5" key="1">
    <citation type="submission" date="2021-11" db="EMBL/GenBank/DDBJ databases">
        <title>Streptomyces corallinus and Kineosporia corallina sp. nov., two new coral-derived marine actinobacteria.</title>
        <authorList>
            <person name="Buangrab K."/>
            <person name="Sutthacheep M."/>
            <person name="Yeemin T."/>
            <person name="Harunari E."/>
            <person name="Igarashi Y."/>
            <person name="Sripreechasak P."/>
            <person name="Kanchanasin P."/>
            <person name="Tanasupawat S."/>
            <person name="Phongsopitanun W."/>
        </authorList>
    </citation>
    <scope>NUCLEOTIDE SEQUENCE</scope>
    <source>
        <strain evidence="5">JCM 31032</strain>
    </source>
</reference>
<keyword evidence="3 4" id="KW-0732">Signal</keyword>
<comment type="similarity">
    <text evidence="1">Belongs to the bacterial solute-binding protein 1 family.</text>
</comment>
<dbReference type="AlphaFoldDB" id="A0A9X1NMA7"/>
<dbReference type="Proteomes" id="UP001138997">
    <property type="component" value="Unassembled WGS sequence"/>
</dbReference>
<accession>A0A9X1NMA7</accession>
<evidence type="ECO:0000256" key="3">
    <source>
        <dbReference type="ARBA" id="ARBA00022729"/>
    </source>
</evidence>
<dbReference type="InterPro" id="IPR006059">
    <property type="entry name" value="SBP"/>
</dbReference>
<dbReference type="Gene3D" id="3.40.190.10">
    <property type="entry name" value="Periplasmic binding protein-like II"/>
    <property type="match status" value="1"/>
</dbReference>
<dbReference type="GO" id="GO:0042956">
    <property type="term" value="P:maltodextrin transmembrane transport"/>
    <property type="evidence" value="ECO:0007669"/>
    <property type="project" value="TreeGrafter"/>
</dbReference>
<protein>
    <submittedName>
        <fullName evidence="5">Extracellular solute-binding protein</fullName>
    </submittedName>
</protein>
<comment type="caution">
    <text evidence="5">The sequence shown here is derived from an EMBL/GenBank/DDBJ whole genome shotgun (WGS) entry which is preliminary data.</text>
</comment>
<dbReference type="PROSITE" id="PS51257">
    <property type="entry name" value="PROKAR_LIPOPROTEIN"/>
    <property type="match status" value="1"/>
</dbReference>
<feature type="chain" id="PRO_5040962352" evidence="4">
    <location>
        <begin position="24"/>
        <end position="404"/>
    </location>
</feature>
<proteinExistence type="inferred from homology"/>
<name>A0A9X1NMA7_9ACTN</name>
<dbReference type="EMBL" id="JAJOMB010000038">
    <property type="protein sequence ID" value="MCD5316995.1"/>
    <property type="molecule type" value="Genomic_DNA"/>
</dbReference>
<dbReference type="GO" id="GO:0015768">
    <property type="term" value="P:maltose transport"/>
    <property type="evidence" value="ECO:0007669"/>
    <property type="project" value="TreeGrafter"/>
</dbReference>
<sequence>MMKSPRALLVVPAVVGLALGLAACGGDEDAPAGGEVTSLALWDAFTQYDDNSAYGQLISTCETETGITIERTADQAYLDTMLQGASSGNLPNLAIVDNPSIATYANVGLLVDNSQTGLDTSEVRPNVLAAAEVDGKVYGSSLGSNTLALFYNTELFDKAGLEPPTTWDELRSAAKALSKDDVNGIGFSAINTEEGTFQFEPFFWGAGAALTDIGSPQAIQALQLWTDLVNDGSASKAVVSANQGDINDQFTAGKLGMMVNGTWQLAGLDEAGTPYTVVPVPAADGGPAPSPLGGEFIEVVASDEAHQKASGEFAQCMVDPENLKAWATGQSYILPTEEAADQQAADNPALKPWVEAIAVAKGRTADLGADYPKTSEQIWTAIQKSLSGAATPAEALKAGADALG</sequence>
<evidence type="ECO:0000256" key="4">
    <source>
        <dbReference type="SAM" id="SignalP"/>
    </source>
</evidence>
<dbReference type="RefSeq" id="WP_231449847.1">
    <property type="nucleotide sequence ID" value="NZ_JAJOMB010000038.1"/>
</dbReference>
<evidence type="ECO:0000313" key="5">
    <source>
        <dbReference type="EMBL" id="MCD5316995.1"/>
    </source>
</evidence>